<dbReference type="InterPro" id="IPR016181">
    <property type="entry name" value="Acyl_CoA_acyltransferase"/>
</dbReference>
<evidence type="ECO:0000313" key="3">
    <source>
        <dbReference type="Proteomes" id="UP000002255"/>
    </source>
</evidence>
<dbReference type="KEGG" id="xce:Xcel_1391"/>
<dbReference type="PANTHER" id="PTHR43233">
    <property type="entry name" value="FAMILY N-ACETYLTRANSFERASE, PUTATIVE (AFU_ORTHOLOGUE AFUA_6G03350)-RELATED"/>
    <property type="match status" value="1"/>
</dbReference>
<dbReference type="Gene3D" id="3.40.630.30">
    <property type="match status" value="1"/>
</dbReference>
<name>D1BRG7_XYLCX</name>
<reference evidence="2 3" key="2">
    <citation type="journal article" date="2010" name="Stand. Genomic Sci.">
        <title>Complete genome sequence of Xylanimonas cellulosilytica type strain (XIL07).</title>
        <authorList>
            <person name="Foster B."/>
            <person name="Pukall R."/>
            <person name="Abt B."/>
            <person name="Nolan M."/>
            <person name="Glavina Del Rio T."/>
            <person name="Chen F."/>
            <person name="Lucas S."/>
            <person name="Tice H."/>
            <person name="Pitluck S."/>
            <person name="Cheng J.-F."/>
            <person name="Chertkov O."/>
            <person name="Brettin T."/>
            <person name="Han C."/>
            <person name="Detter J.C."/>
            <person name="Bruce D."/>
            <person name="Goodwin L."/>
            <person name="Ivanova N."/>
            <person name="Mavromatis K."/>
            <person name="Pati A."/>
            <person name="Mikhailova N."/>
            <person name="Chen A."/>
            <person name="Palaniappan K."/>
            <person name="Land M."/>
            <person name="Hauser L."/>
            <person name="Chang Y.-J."/>
            <person name="Jeffries C.D."/>
            <person name="Chain P."/>
            <person name="Rohde M."/>
            <person name="Goeker M."/>
            <person name="Bristow J."/>
            <person name="Eisen J.A."/>
            <person name="Markowitz V."/>
            <person name="Hugenholtz P."/>
            <person name="Kyrpides N.C."/>
            <person name="Klenk H.-P."/>
            <person name="Lapidus A."/>
        </authorList>
    </citation>
    <scope>NUCLEOTIDE SEQUENCE [LARGE SCALE GENOMIC DNA]</scope>
    <source>
        <strain evidence="3">DSM 15894 / CECT 5975 / LMG 20990 / XIL07</strain>
    </source>
</reference>
<dbReference type="Proteomes" id="UP000002255">
    <property type="component" value="Chromosome"/>
</dbReference>
<evidence type="ECO:0000259" key="1">
    <source>
        <dbReference type="PROSITE" id="PS51186"/>
    </source>
</evidence>
<dbReference type="PROSITE" id="PS51186">
    <property type="entry name" value="GNAT"/>
    <property type="match status" value="1"/>
</dbReference>
<protein>
    <submittedName>
        <fullName evidence="2">GCN5-related N-acetyltransferase</fullName>
    </submittedName>
</protein>
<dbReference type="EMBL" id="CP001821">
    <property type="protein sequence ID" value="ACZ30422.1"/>
    <property type="molecule type" value="Genomic_DNA"/>
</dbReference>
<dbReference type="STRING" id="446471.Xcel_1391"/>
<sequence length="144" mass="15883">MTVPLDYEFSADPARIDAARVHDLLAGHAYWAKGRTREFQDAAIAGSRNYGVYERASGEQVGYARVVTDAVTFAWLADVVVDPAHRRRGLARLLVTGIVADLEPLRLRRVVLVASGEGHDLYESLGWRPVDGPDTWMVLTPTGH</sequence>
<evidence type="ECO:0000313" key="2">
    <source>
        <dbReference type="EMBL" id="ACZ30422.1"/>
    </source>
</evidence>
<accession>D1BRG7</accession>
<keyword evidence="3" id="KW-1185">Reference proteome</keyword>
<gene>
    <name evidence="2" type="ordered locus">Xcel_1391</name>
</gene>
<dbReference type="SUPFAM" id="SSF55729">
    <property type="entry name" value="Acyl-CoA N-acyltransferases (Nat)"/>
    <property type="match status" value="1"/>
</dbReference>
<dbReference type="AlphaFoldDB" id="D1BRG7"/>
<dbReference type="GO" id="GO:0016747">
    <property type="term" value="F:acyltransferase activity, transferring groups other than amino-acyl groups"/>
    <property type="evidence" value="ECO:0007669"/>
    <property type="project" value="InterPro"/>
</dbReference>
<feature type="domain" description="N-acetyltransferase" evidence="1">
    <location>
        <begin position="7"/>
        <end position="142"/>
    </location>
</feature>
<dbReference type="CDD" id="cd04301">
    <property type="entry name" value="NAT_SF"/>
    <property type="match status" value="1"/>
</dbReference>
<dbReference type="InterPro" id="IPR000182">
    <property type="entry name" value="GNAT_dom"/>
</dbReference>
<dbReference type="HOGENOM" id="CLU_086503_2_1_11"/>
<reference evidence="3" key="1">
    <citation type="submission" date="2009-11" db="EMBL/GenBank/DDBJ databases">
        <title>The complete chromosome of Xylanimonas cellulosilytica DSM 15894.</title>
        <authorList>
            <consortium name="US DOE Joint Genome Institute (JGI-PGF)"/>
            <person name="Lucas S."/>
            <person name="Copeland A."/>
            <person name="Lapidus A."/>
            <person name="Glavina del Rio T."/>
            <person name="Dalin E."/>
            <person name="Tice H."/>
            <person name="Bruce D."/>
            <person name="Goodwin L."/>
            <person name="Pitluck S."/>
            <person name="Kyrpides N."/>
            <person name="Mavromatis K."/>
            <person name="Ivanova N."/>
            <person name="Mikhailova N."/>
            <person name="Foster B."/>
            <person name="Clum A."/>
            <person name="Brettin T."/>
            <person name="Detter J.C."/>
            <person name="Han C."/>
            <person name="Larimer F."/>
            <person name="Land M."/>
            <person name="Hauser L."/>
            <person name="Markowitz V."/>
            <person name="Cheng J.F."/>
            <person name="Hugenholtz P."/>
            <person name="Woyke T."/>
            <person name="Wu D."/>
            <person name="Gehrich-Schroeter G."/>
            <person name="Schneider S."/>
            <person name="Pukall S.R."/>
            <person name="Klenk H.P."/>
            <person name="Eisen J.A."/>
        </authorList>
    </citation>
    <scope>NUCLEOTIDE SEQUENCE [LARGE SCALE GENOMIC DNA]</scope>
    <source>
        <strain evidence="3">DSM 15894 / CECT 5975 / LMG 20990 / XIL07</strain>
    </source>
</reference>
<proteinExistence type="predicted"/>
<dbReference type="RefSeq" id="WP_012878164.1">
    <property type="nucleotide sequence ID" value="NC_013530.1"/>
</dbReference>
<dbReference type="eggNOG" id="COG0456">
    <property type="taxonomic scope" value="Bacteria"/>
</dbReference>
<dbReference type="InterPro" id="IPR053144">
    <property type="entry name" value="Acetyltransferase_Butenolide"/>
</dbReference>
<dbReference type="OrthoDB" id="3216107at2"/>
<organism evidence="2 3">
    <name type="scientific">Xylanimonas cellulosilytica (strain DSM 15894 / JCM 12276 / CECT 5975 / KCTC 9989 / LMG 20990 / NBRC 107835 / XIL07)</name>
    <dbReference type="NCBI Taxonomy" id="446471"/>
    <lineage>
        <taxon>Bacteria</taxon>
        <taxon>Bacillati</taxon>
        <taxon>Actinomycetota</taxon>
        <taxon>Actinomycetes</taxon>
        <taxon>Micrococcales</taxon>
        <taxon>Promicromonosporaceae</taxon>
        <taxon>Xylanimonas</taxon>
    </lineage>
</organism>
<dbReference type="PANTHER" id="PTHR43233:SF1">
    <property type="entry name" value="FAMILY N-ACETYLTRANSFERASE, PUTATIVE (AFU_ORTHOLOGUE AFUA_6G03350)-RELATED"/>
    <property type="match status" value="1"/>
</dbReference>
<dbReference type="Pfam" id="PF13508">
    <property type="entry name" value="Acetyltransf_7"/>
    <property type="match status" value="1"/>
</dbReference>